<dbReference type="EMBL" id="BAABHF010000025">
    <property type="protein sequence ID" value="GAA4501168.1"/>
    <property type="molecule type" value="Genomic_DNA"/>
</dbReference>
<feature type="domain" description="DUF4352" evidence="2">
    <location>
        <begin position="62"/>
        <end position="173"/>
    </location>
</feature>
<keyword evidence="4" id="KW-1185">Reference proteome</keyword>
<evidence type="ECO:0000313" key="4">
    <source>
        <dbReference type="Proteomes" id="UP001500503"/>
    </source>
</evidence>
<accession>A0ABP8QCJ5</accession>
<evidence type="ECO:0000313" key="3">
    <source>
        <dbReference type="EMBL" id="GAA4501168.1"/>
    </source>
</evidence>
<evidence type="ECO:0000256" key="1">
    <source>
        <dbReference type="SAM" id="MobiDB-lite"/>
    </source>
</evidence>
<sequence>MHRSSTCRRDAPRPRRTAKTASSRAAAALLASALTLTGCGSSNRHYKIPPQPVADGESPLSGRTATIGEVSYTAIGVRTRLGEVIGSHGSWIPHGRYVTVRILMVNNGRERHDFDPGRQLLVTADGRTYGPSTDAMQISRGVSGTQSIASRELCAFDLWFDVPRTAAVRALRVFGDPSSSLLGDQLKGAPVAGTRNPVDILLK</sequence>
<feature type="region of interest" description="Disordered" evidence="1">
    <location>
        <begin position="1"/>
        <end position="22"/>
    </location>
</feature>
<name>A0ABP8QCJ5_9ACTN</name>
<dbReference type="InterPro" id="IPR029051">
    <property type="entry name" value="DUF4352"/>
</dbReference>
<proteinExistence type="predicted"/>
<feature type="region of interest" description="Disordered" evidence="1">
    <location>
        <begin position="41"/>
        <end position="62"/>
    </location>
</feature>
<dbReference type="Proteomes" id="UP001500503">
    <property type="component" value="Unassembled WGS sequence"/>
</dbReference>
<organism evidence="3 4">
    <name type="scientific">Actinoallomurus oryzae</name>
    <dbReference type="NCBI Taxonomy" id="502180"/>
    <lineage>
        <taxon>Bacteria</taxon>
        <taxon>Bacillati</taxon>
        <taxon>Actinomycetota</taxon>
        <taxon>Actinomycetes</taxon>
        <taxon>Streptosporangiales</taxon>
        <taxon>Thermomonosporaceae</taxon>
        <taxon>Actinoallomurus</taxon>
    </lineage>
</organism>
<evidence type="ECO:0000259" key="2">
    <source>
        <dbReference type="Pfam" id="PF11611"/>
    </source>
</evidence>
<protein>
    <recommendedName>
        <fullName evidence="2">DUF4352 domain-containing protein</fullName>
    </recommendedName>
</protein>
<dbReference type="Pfam" id="PF11611">
    <property type="entry name" value="DUF4352"/>
    <property type="match status" value="1"/>
</dbReference>
<gene>
    <name evidence="3" type="ORF">GCM10023191_050800</name>
</gene>
<dbReference type="RefSeq" id="WP_345468059.1">
    <property type="nucleotide sequence ID" value="NZ_BAABHF010000025.1"/>
</dbReference>
<reference evidence="4" key="1">
    <citation type="journal article" date="2019" name="Int. J. Syst. Evol. Microbiol.">
        <title>The Global Catalogue of Microorganisms (GCM) 10K type strain sequencing project: providing services to taxonomists for standard genome sequencing and annotation.</title>
        <authorList>
            <consortium name="The Broad Institute Genomics Platform"/>
            <consortium name="The Broad Institute Genome Sequencing Center for Infectious Disease"/>
            <person name="Wu L."/>
            <person name="Ma J."/>
        </authorList>
    </citation>
    <scope>NUCLEOTIDE SEQUENCE [LARGE SCALE GENOMIC DNA]</scope>
    <source>
        <strain evidence="4">JCM 17933</strain>
    </source>
</reference>
<comment type="caution">
    <text evidence="3">The sequence shown here is derived from an EMBL/GenBank/DDBJ whole genome shotgun (WGS) entry which is preliminary data.</text>
</comment>